<accession>A0AAV5QHM4</accession>
<evidence type="ECO:0000313" key="4">
    <source>
        <dbReference type="Proteomes" id="UP001360560"/>
    </source>
</evidence>
<feature type="region of interest" description="Disordered" evidence="2">
    <location>
        <begin position="53"/>
        <end position="99"/>
    </location>
</feature>
<dbReference type="SMART" id="SM00028">
    <property type="entry name" value="TPR"/>
    <property type="match status" value="3"/>
</dbReference>
<feature type="compositionally biased region" description="Low complexity" evidence="2">
    <location>
        <begin position="142"/>
        <end position="157"/>
    </location>
</feature>
<feature type="compositionally biased region" description="Polar residues" evidence="2">
    <location>
        <begin position="53"/>
        <end position="75"/>
    </location>
</feature>
<feature type="region of interest" description="Disordered" evidence="2">
    <location>
        <begin position="346"/>
        <end position="413"/>
    </location>
</feature>
<dbReference type="InterPro" id="IPR011990">
    <property type="entry name" value="TPR-like_helical_dom_sf"/>
</dbReference>
<gene>
    <name evidence="3" type="ORF">DASC09_014570</name>
</gene>
<dbReference type="GeneID" id="90072111"/>
<dbReference type="Gene3D" id="1.25.40.10">
    <property type="entry name" value="Tetratricopeptide repeat domain"/>
    <property type="match status" value="1"/>
</dbReference>
<feature type="compositionally biased region" description="Basic and acidic residues" evidence="2">
    <location>
        <begin position="228"/>
        <end position="241"/>
    </location>
</feature>
<keyword evidence="1" id="KW-0802">TPR repeat</keyword>
<dbReference type="SUPFAM" id="SSF46565">
    <property type="entry name" value="Chaperone J-domain"/>
    <property type="match status" value="1"/>
</dbReference>
<name>A0AAV5QHM4_9ASCO</name>
<dbReference type="InterPro" id="IPR019734">
    <property type="entry name" value="TPR_rpt"/>
</dbReference>
<dbReference type="AlphaFoldDB" id="A0AAV5QHM4"/>
<feature type="compositionally biased region" description="Low complexity" evidence="2">
    <location>
        <begin position="172"/>
        <end position="182"/>
    </location>
</feature>
<evidence type="ECO:0000313" key="3">
    <source>
        <dbReference type="EMBL" id="GMM34132.1"/>
    </source>
</evidence>
<dbReference type="GO" id="GO:0072318">
    <property type="term" value="P:clathrin coat disassembly"/>
    <property type="evidence" value="ECO:0007669"/>
    <property type="project" value="TreeGrafter"/>
</dbReference>
<organism evidence="3 4">
    <name type="scientific">Saccharomycopsis crataegensis</name>
    <dbReference type="NCBI Taxonomy" id="43959"/>
    <lineage>
        <taxon>Eukaryota</taxon>
        <taxon>Fungi</taxon>
        <taxon>Dikarya</taxon>
        <taxon>Ascomycota</taxon>
        <taxon>Saccharomycotina</taxon>
        <taxon>Saccharomycetes</taxon>
        <taxon>Saccharomycopsidaceae</taxon>
        <taxon>Saccharomycopsis</taxon>
    </lineage>
</organism>
<evidence type="ECO:0000256" key="1">
    <source>
        <dbReference type="PROSITE-ProRule" id="PRU00339"/>
    </source>
</evidence>
<feature type="region of interest" description="Disordered" evidence="2">
    <location>
        <begin position="170"/>
        <end position="258"/>
    </location>
</feature>
<protein>
    <submittedName>
        <fullName evidence="3">Swa2 protein</fullName>
    </submittedName>
</protein>
<feature type="compositionally biased region" description="Low complexity" evidence="2">
    <location>
        <begin position="606"/>
        <end position="626"/>
    </location>
</feature>
<dbReference type="GO" id="GO:0030276">
    <property type="term" value="F:clathrin binding"/>
    <property type="evidence" value="ECO:0007669"/>
    <property type="project" value="TreeGrafter"/>
</dbReference>
<dbReference type="PROSITE" id="PS50005">
    <property type="entry name" value="TPR"/>
    <property type="match status" value="1"/>
</dbReference>
<sequence length="748" mass="83545">MSNKDAFADLFSPKKRDLSKMSLLEQQKMLSNNKSSTSTNNNSWNRLDLLQSSTTSNSIPGSATNSRSSTPSVSMNILSPSNRSSQSINNNNNNNNNASTTDLDDIFGLGIANSSTTVQNLNKNNNGNSYGLVPQKNMGFASQPSSSSVSTSNSNSQDIDSLFSVFDDLPVQQQQQQQQQQQWHNIETPGKTTPQQTFDDKSHQYSSLNHQKPDYDTIPSRPSSRTSRFRDTSADADDGRRPARNGVSNDDHGNGSKNVHQLFDTMAEKSGAMPEDLNSMVNEISNELFSTATSIFNKGKNALNKNIEKYQAQRKAELGGKPAWMYQQAQYKKNGWKEQDEEDAIDFDGTVIRGSKSKNGEEVRHQKFSDPQPSAIQPRRVPQTKPERPQVIQPPQIAKTQPQPKAKPQPQPHLRPEEVLDIFSDLSIHHGPTTNQAPAMSKTKRNEPSISSANLTRFRQFRTLGSNFFKEGNYTSALTNYEDALKLLPPGHTLQIIAYSNLTISYWKVGDIKSALDSVNQGLSMIGNRSLDEVVEDEKSIKEFYLKMNTKKGEILESMEKYKDALECYKLVLENGGASKSVIDAKRRCMEAIAPKPKPKPKPKTPTRTNNSNNNNTNNTGTAAAAAAVRKIKEENVKAENLEQQKYLLYDKVDAKVGQWKHGKEDNIRALLVSLDTILWPETNWKKVGLPDLVMDKKVKINYMKAVAKTHPDKIDKNATVEQQLIAQSVFVTLNKAWDEFKKKNGLN</sequence>
<feature type="region of interest" description="Disordered" evidence="2">
    <location>
        <begin position="120"/>
        <end position="158"/>
    </location>
</feature>
<feature type="compositionally biased region" description="Low complexity" evidence="2">
    <location>
        <begin position="393"/>
        <end position="404"/>
    </location>
</feature>
<dbReference type="EMBL" id="BTFZ01000002">
    <property type="protein sequence ID" value="GMM34132.1"/>
    <property type="molecule type" value="Genomic_DNA"/>
</dbReference>
<feature type="region of interest" description="Disordered" evidence="2">
    <location>
        <begin position="591"/>
        <end position="626"/>
    </location>
</feature>
<evidence type="ECO:0000256" key="2">
    <source>
        <dbReference type="SAM" id="MobiDB-lite"/>
    </source>
</evidence>
<feature type="compositionally biased region" description="Basic and acidic residues" evidence="2">
    <location>
        <begin position="358"/>
        <end position="368"/>
    </location>
</feature>
<reference evidence="3 4" key="1">
    <citation type="journal article" date="2023" name="Elife">
        <title>Identification of key yeast species and microbe-microbe interactions impacting larval growth of Drosophila in the wild.</title>
        <authorList>
            <person name="Mure A."/>
            <person name="Sugiura Y."/>
            <person name="Maeda R."/>
            <person name="Honda K."/>
            <person name="Sakurai N."/>
            <person name="Takahashi Y."/>
            <person name="Watada M."/>
            <person name="Katoh T."/>
            <person name="Gotoh A."/>
            <person name="Gotoh Y."/>
            <person name="Taniguchi I."/>
            <person name="Nakamura K."/>
            <person name="Hayashi T."/>
            <person name="Katayama T."/>
            <person name="Uemura T."/>
            <person name="Hattori Y."/>
        </authorList>
    </citation>
    <scope>NUCLEOTIDE SEQUENCE [LARGE SCALE GENOMIC DNA]</scope>
    <source>
        <strain evidence="3 4">SC-9</strain>
    </source>
</reference>
<feature type="repeat" description="TPR" evidence="1">
    <location>
        <begin position="458"/>
        <end position="491"/>
    </location>
</feature>
<dbReference type="Proteomes" id="UP001360560">
    <property type="component" value="Unassembled WGS sequence"/>
</dbReference>
<dbReference type="RefSeq" id="XP_064851132.1">
    <property type="nucleotide sequence ID" value="XM_064995060.1"/>
</dbReference>
<dbReference type="GO" id="GO:0031982">
    <property type="term" value="C:vesicle"/>
    <property type="evidence" value="ECO:0007669"/>
    <property type="project" value="TreeGrafter"/>
</dbReference>
<dbReference type="SUPFAM" id="SSF48452">
    <property type="entry name" value="TPR-like"/>
    <property type="match status" value="1"/>
</dbReference>
<proteinExistence type="predicted"/>
<feature type="compositionally biased region" description="Low complexity" evidence="2">
    <location>
        <begin position="76"/>
        <end position="99"/>
    </location>
</feature>
<comment type="caution">
    <text evidence="3">The sequence shown here is derived from an EMBL/GenBank/DDBJ whole genome shotgun (WGS) entry which is preliminary data.</text>
</comment>
<dbReference type="PANTHER" id="PTHR23172">
    <property type="entry name" value="AUXILIN/CYCLIN G-ASSOCIATED KINASE-RELATED"/>
    <property type="match status" value="1"/>
</dbReference>
<keyword evidence="4" id="KW-1185">Reference proteome</keyword>
<dbReference type="GO" id="GO:0072583">
    <property type="term" value="P:clathrin-dependent endocytosis"/>
    <property type="evidence" value="ECO:0007669"/>
    <property type="project" value="TreeGrafter"/>
</dbReference>
<dbReference type="InterPro" id="IPR036869">
    <property type="entry name" value="J_dom_sf"/>
</dbReference>
<dbReference type="Gene3D" id="1.10.287.110">
    <property type="entry name" value="DnaJ domain"/>
    <property type="match status" value="1"/>
</dbReference>
<dbReference type="GO" id="GO:0005737">
    <property type="term" value="C:cytoplasm"/>
    <property type="evidence" value="ECO:0007669"/>
    <property type="project" value="TreeGrafter"/>
</dbReference>
<dbReference type="FunFam" id="1.10.287.110:FF:000002">
    <property type="entry name" value="putative tyrosine-protein phosphatase auxilin isoform X2"/>
    <property type="match status" value="1"/>
</dbReference>
<dbReference type="PANTHER" id="PTHR23172:SF19">
    <property type="entry name" value="J DOMAIN-CONTAINING PROTEIN"/>
    <property type="match status" value="1"/>
</dbReference>